<accession>A0A0K8RBK6</accession>
<reference evidence="1" key="1">
    <citation type="submission" date="2012-12" db="EMBL/GenBank/DDBJ databases">
        <title>Identification and characterization of a phenylalanine ammonia-lyase gene family in Isatis indigotica Fort.</title>
        <authorList>
            <person name="Liu Q."/>
            <person name="Chen J."/>
            <person name="Zhou X."/>
            <person name="Di P."/>
            <person name="Xiao Y."/>
            <person name="Xuan H."/>
            <person name="Zhang L."/>
            <person name="Chen W."/>
        </authorList>
    </citation>
    <scope>NUCLEOTIDE SEQUENCE</scope>
    <source>
        <tissue evidence="1">Salivary gland</tissue>
    </source>
</reference>
<protein>
    <submittedName>
        <fullName evidence="1">Uncharacterized protein</fullName>
    </submittedName>
</protein>
<dbReference type="EMBL" id="GADI01005585">
    <property type="protein sequence ID" value="JAA68223.1"/>
    <property type="molecule type" value="mRNA"/>
</dbReference>
<name>A0A0K8RBK6_IXORI</name>
<organism evidence="1">
    <name type="scientific">Ixodes ricinus</name>
    <name type="common">Common tick</name>
    <name type="synonym">Acarus ricinus</name>
    <dbReference type="NCBI Taxonomy" id="34613"/>
    <lineage>
        <taxon>Eukaryota</taxon>
        <taxon>Metazoa</taxon>
        <taxon>Ecdysozoa</taxon>
        <taxon>Arthropoda</taxon>
        <taxon>Chelicerata</taxon>
        <taxon>Arachnida</taxon>
        <taxon>Acari</taxon>
        <taxon>Parasitiformes</taxon>
        <taxon>Ixodida</taxon>
        <taxon>Ixodoidea</taxon>
        <taxon>Ixodidae</taxon>
        <taxon>Ixodinae</taxon>
        <taxon>Ixodes</taxon>
    </lineage>
</organism>
<proteinExistence type="evidence at transcript level"/>
<sequence>MFTTSRSAAEVVWHLDAALHWDCCNSSTSRLLVRPSYVVDAPDERVHLVKLVQAQPTGSGSRAQLVGPPPVAHTVEARLAMPLALASSRKRGISLVGKRMKCSVPSMPPTTTLSIWRCTSRLPVWPYAAFFFR</sequence>
<dbReference type="AlphaFoldDB" id="A0A0K8RBK6"/>
<evidence type="ECO:0000313" key="1">
    <source>
        <dbReference type="EMBL" id="JAA68223.1"/>
    </source>
</evidence>